<dbReference type="Gene3D" id="3.30.70.660">
    <property type="entry name" value="Pseudouridine synthase I, catalytic domain, C-terminal subdomain"/>
    <property type="match status" value="1"/>
</dbReference>
<evidence type="ECO:0000256" key="5">
    <source>
        <dbReference type="PIRSR" id="PIRSR001430-1"/>
    </source>
</evidence>
<protein>
    <recommendedName>
        <fullName evidence="4">tRNA pseudouridine synthase A</fullName>
        <ecNumber evidence="4">5.4.99.12</ecNumber>
    </recommendedName>
    <alternativeName>
        <fullName evidence="4">tRNA pseudouridine(38-40) synthase</fullName>
    </alternativeName>
    <alternativeName>
        <fullName evidence="4">tRNA pseudouridylate synthase I</fullName>
    </alternativeName>
    <alternativeName>
        <fullName evidence="4">tRNA-uridine isomerase I</fullName>
    </alternativeName>
</protein>
<feature type="binding site" evidence="4 6">
    <location>
        <position position="110"/>
    </location>
    <ligand>
        <name>substrate</name>
    </ligand>
</feature>
<comment type="similarity">
    <text evidence="1 4 7">Belongs to the tRNA pseudouridine synthase TruA family.</text>
</comment>
<dbReference type="GO" id="GO:0160147">
    <property type="term" value="F:tRNA pseudouridine(38-40) synthase activity"/>
    <property type="evidence" value="ECO:0007669"/>
    <property type="project" value="UniProtKB-EC"/>
</dbReference>
<feature type="active site" description="Nucleophile" evidence="4 5">
    <location>
        <position position="52"/>
    </location>
</feature>
<gene>
    <name evidence="4 9" type="primary">truA</name>
    <name evidence="9" type="ORF">P0M35_05840</name>
</gene>
<dbReference type="FunFam" id="3.30.70.580:FF:000001">
    <property type="entry name" value="tRNA pseudouridine synthase A"/>
    <property type="match status" value="1"/>
</dbReference>
<name>A0AAE3NX36_9BACT</name>
<comment type="caution">
    <text evidence="4">Lacks conserved residue(s) required for the propagation of feature annotation.</text>
</comment>
<organism evidence="9 10">
    <name type="scientific">Stygiobacter electus</name>
    <dbReference type="NCBI Taxonomy" id="3032292"/>
    <lineage>
        <taxon>Bacteria</taxon>
        <taxon>Pseudomonadati</taxon>
        <taxon>Ignavibacteriota</taxon>
        <taxon>Ignavibacteria</taxon>
        <taxon>Ignavibacteriales</taxon>
        <taxon>Melioribacteraceae</taxon>
        <taxon>Stygiobacter</taxon>
    </lineage>
</organism>
<keyword evidence="2 4" id="KW-0819">tRNA processing</keyword>
<evidence type="ECO:0000313" key="9">
    <source>
        <dbReference type="EMBL" id="MDF1611661.1"/>
    </source>
</evidence>
<dbReference type="GO" id="GO:0031119">
    <property type="term" value="P:tRNA pseudouridine synthesis"/>
    <property type="evidence" value="ECO:0007669"/>
    <property type="project" value="UniProtKB-UniRule"/>
</dbReference>
<dbReference type="Pfam" id="PF01416">
    <property type="entry name" value="PseudoU_synth_1"/>
    <property type="match status" value="2"/>
</dbReference>
<feature type="domain" description="Pseudouridine synthase I TruA alpha/beta" evidence="8">
    <location>
        <begin position="7"/>
        <end position="103"/>
    </location>
</feature>
<comment type="subunit">
    <text evidence="4">Homodimer.</text>
</comment>
<dbReference type="EMBL" id="JARGDL010000005">
    <property type="protein sequence ID" value="MDF1611661.1"/>
    <property type="molecule type" value="Genomic_DNA"/>
</dbReference>
<evidence type="ECO:0000256" key="7">
    <source>
        <dbReference type="RuleBase" id="RU003792"/>
    </source>
</evidence>
<dbReference type="InterPro" id="IPR020097">
    <property type="entry name" value="PsdUridine_synth_TruA_a/b_dom"/>
</dbReference>
<dbReference type="SUPFAM" id="SSF55120">
    <property type="entry name" value="Pseudouridine synthase"/>
    <property type="match status" value="1"/>
</dbReference>
<dbReference type="Gene3D" id="3.30.70.580">
    <property type="entry name" value="Pseudouridine synthase I, catalytic domain, N-terminal subdomain"/>
    <property type="match status" value="1"/>
</dbReference>
<dbReference type="InterPro" id="IPR020094">
    <property type="entry name" value="TruA/RsuA/RluB/E/F_N"/>
</dbReference>
<keyword evidence="10" id="KW-1185">Reference proteome</keyword>
<dbReference type="PIRSF" id="PIRSF001430">
    <property type="entry name" value="tRNA_psdUrid_synth"/>
    <property type="match status" value="1"/>
</dbReference>
<dbReference type="CDD" id="cd02570">
    <property type="entry name" value="PseudoU_synth_EcTruA"/>
    <property type="match status" value="1"/>
</dbReference>
<evidence type="ECO:0000256" key="2">
    <source>
        <dbReference type="ARBA" id="ARBA00022694"/>
    </source>
</evidence>
<comment type="function">
    <text evidence="4">Formation of pseudouridine at positions 38, 39 and 40 in the anticodon stem and loop of transfer RNAs.</text>
</comment>
<dbReference type="InterPro" id="IPR020095">
    <property type="entry name" value="PsdUridine_synth_TruA_C"/>
</dbReference>
<evidence type="ECO:0000259" key="8">
    <source>
        <dbReference type="Pfam" id="PF01416"/>
    </source>
</evidence>
<reference evidence="9" key="1">
    <citation type="submission" date="2023-03" db="EMBL/GenBank/DDBJ databases">
        <title>Stygiobacter electus gen. nov., sp. nov., facultatively anaerobic thermotolerant bacterium of the class Ignavibacteria from a well of Yessentuki mineral water deposit.</title>
        <authorList>
            <person name="Podosokorskaya O.A."/>
            <person name="Elcheninov A.G."/>
            <person name="Petrova N.F."/>
            <person name="Zavarzina D.G."/>
            <person name="Kublanov I.V."/>
            <person name="Merkel A.Y."/>
        </authorList>
    </citation>
    <scope>NUCLEOTIDE SEQUENCE</scope>
    <source>
        <strain evidence="9">09-Me</strain>
    </source>
</reference>
<comment type="catalytic activity">
    <reaction evidence="4 7">
        <text>uridine(38/39/40) in tRNA = pseudouridine(38/39/40) in tRNA</text>
        <dbReference type="Rhea" id="RHEA:22376"/>
        <dbReference type="Rhea" id="RHEA-COMP:10085"/>
        <dbReference type="Rhea" id="RHEA-COMP:10087"/>
        <dbReference type="ChEBI" id="CHEBI:65314"/>
        <dbReference type="ChEBI" id="CHEBI:65315"/>
        <dbReference type="EC" id="5.4.99.12"/>
    </reaction>
</comment>
<dbReference type="Proteomes" id="UP001221302">
    <property type="component" value="Unassembled WGS sequence"/>
</dbReference>
<dbReference type="InterPro" id="IPR001406">
    <property type="entry name" value="PsdUridine_synth_TruA"/>
</dbReference>
<proteinExistence type="inferred from homology"/>
<dbReference type="InterPro" id="IPR020103">
    <property type="entry name" value="PsdUridine_synth_cat_dom_sf"/>
</dbReference>
<comment type="caution">
    <text evidence="9">The sequence shown here is derived from an EMBL/GenBank/DDBJ whole genome shotgun (WGS) entry which is preliminary data.</text>
</comment>
<dbReference type="HAMAP" id="MF_00171">
    <property type="entry name" value="TruA"/>
    <property type="match status" value="1"/>
</dbReference>
<evidence type="ECO:0000256" key="4">
    <source>
        <dbReference type="HAMAP-Rule" id="MF_00171"/>
    </source>
</evidence>
<accession>A0AAE3NX36</accession>
<evidence type="ECO:0000256" key="3">
    <source>
        <dbReference type="ARBA" id="ARBA00023235"/>
    </source>
</evidence>
<evidence type="ECO:0000256" key="1">
    <source>
        <dbReference type="ARBA" id="ARBA00009375"/>
    </source>
</evidence>
<dbReference type="EC" id="5.4.99.12" evidence="4"/>
<dbReference type="PANTHER" id="PTHR11142">
    <property type="entry name" value="PSEUDOURIDYLATE SYNTHASE"/>
    <property type="match status" value="1"/>
</dbReference>
<evidence type="ECO:0000313" key="10">
    <source>
        <dbReference type="Proteomes" id="UP001221302"/>
    </source>
</evidence>
<feature type="domain" description="Pseudouridine synthase I TruA alpha/beta" evidence="8">
    <location>
        <begin position="141"/>
        <end position="243"/>
    </location>
</feature>
<dbReference type="NCBIfam" id="TIGR00071">
    <property type="entry name" value="hisT_truA"/>
    <property type="match status" value="1"/>
</dbReference>
<dbReference type="AlphaFoldDB" id="A0AAE3NX36"/>
<dbReference type="RefSeq" id="WP_321535428.1">
    <property type="nucleotide sequence ID" value="NZ_JARGDL010000005.1"/>
</dbReference>
<dbReference type="GO" id="GO:0003723">
    <property type="term" value="F:RNA binding"/>
    <property type="evidence" value="ECO:0007669"/>
    <property type="project" value="InterPro"/>
</dbReference>
<evidence type="ECO:0000256" key="6">
    <source>
        <dbReference type="PIRSR" id="PIRSR001430-2"/>
    </source>
</evidence>
<sequence>MRFKLYIEYEGTRYSGWQIQKNAKSIQGKILEAAEKIFGKIKIELKGSGRTDAGVHALCQVAHLDVDTMLAPEIIRIKLNDELPFDINILEVEKVNQKFHARHDAKLRSYIYQISTRRTAFGKPFVWWIKDKLDFDKMNKAAKLLIGMHDFVSFSDKDEEEKSTKVFVEDIQLKKENDLILIRIIASHFLWKMVRRIVGVLVEIGRGKLNENDVKKFLETKSNEPAKFTAPPSGLFLEKVIYENEKLSNDFSALIKIYSFTKKQTKNS</sequence>
<dbReference type="PANTHER" id="PTHR11142:SF0">
    <property type="entry name" value="TRNA PSEUDOURIDINE SYNTHASE-LIKE 1"/>
    <property type="match status" value="1"/>
</dbReference>
<keyword evidence="3 4" id="KW-0413">Isomerase</keyword>